<reference evidence="3" key="1">
    <citation type="journal article" date="2019" name="Int. J. Syst. Evol. Microbiol.">
        <title>The Global Catalogue of Microorganisms (GCM) 10K type strain sequencing project: providing services to taxonomists for standard genome sequencing and annotation.</title>
        <authorList>
            <consortium name="The Broad Institute Genomics Platform"/>
            <consortium name="The Broad Institute Genome Sequencing Center for Infectious Disease"/>
            <person name="Wu L."/>
            <person name="Ma J."/>
        </authorList>
    </citation>
    <scope>NUCLEOTIDE SEQUENCE [LARGE SCALE GENOMIC DNA]</scope>
    <source>
        <strain evidence="3">CCM 2767</strain>
    </source>
</reference>
<proteinExistence type="predicted"/>
<organism evidence="2 3">
    <name type="scientific">Oxalicibacterium faecigallinarum</name>
    <dbReference type="NCBI Taxonomy" id="573741"/>
    <lineage>
        <taxon>Bacteria</taxon>
        <taxon>Pseudomonadati</taxon>
        <taxon>Pseudomonadota</taxon>
        <taxon>Betaproteobacteria</taxon>
        <taxon>Burkholderiales</taxon>
        <taxon>Oxalobacteraceae</taxon>
        <taxon>Oxalicibacterium</taxon>
    </lineage>
</organism>
<sequence length="262" mass="27964">MSILEEIMSSPFRVLLSVAVLLALTGCQTMPTATYETEKFDSAGIYSRNYAFPSATACEAARRTLLSQGYVISAYNSTQIDARKNFQPLANAHVQIAFRVVCADDGVAGKATSMFVNAMEDRYTLKKVNTAASLGVGALGSVSLPFSSSDDSLVKVGSETISAGHFYESFFDLVGKFLGTRRDEIPPSVEQSAVREPIVRDTPTQQQPQQLQQQQTVTQKPEAASAQTQPPTATPAPLQPATTPTVQSADKATVPSAPLPAP</sequence>
<feature type="region of interest" description="Disordered" evidence="1">
    <location>
        <begin position="187"/>
        <end position="262"/>
    </location>
</feature>
<comment type="caution">
    <text evidence="2">The sequence shown here is derived from an EMBL/GenBank/DDBJ whole genome shotgun (WGS) entry which is preliminary data.</text>
</comment>
<dbReference type="AlphaFoldDB" id="A0A8J3B0J1"/>
<evidence type="ECO:0000313" key="2">
    <source>
        <dbReference type="EMBL" id="GGI21602.1"/>
    </source>
</evidence>
<dbReference type="Pfam" id="PF10001">
    <property type="entry name" value="DUF2242"/>
    <property type="match status" value="1"/>
</dbReference>
<dbReference type="EMBL" id="BMDI01000004">
    <property type="protein sequence ID" value="GGI21602.1"/>
    <property type="molecule type" value="Genomic_DNA"/>
</dbReference>
<dbReference type="Proteomes" id="UP000642180">
    <property type="component" value="Unassembled WGS sequence"/>
</dbReference>
<keyword evidence="2" id="KW-0449">Lipoprotein</keyword>
<evidence type="ECO:0000313" key="3">
    <source>
        <dbReference type="Proteomes" id="UP000642180"/>
    </source>
</evidence>
<keyword evidence="3" id="KW-1185">Reference proteome</keyword>
<dbReference type="InterPro" id="IPR018718">
    <property type="entry name" value="DUF2242"/>
</dbReference>
<accession>A0A8J3B0J1</accession>
<feature type="compositionally biased region" description="Low complexity" evidence="1">
    <location>
        <begin position="202"/>
        <end position="231"/>
    </location>
</feature>
<protein>
    <submittedName>
        <fullName evidence="2">Lipoprotein</fullName>
    </submittedName>
</protein>
<gene>
    <name evidence="2" type="ORF">GCM10008066_29870</name>
</gene>
<name>A0A8J3B0J1_9BURK</name>
<evidence type="ECO:0000256" key="1">
    <source>
        <dbReference type="SAM" id="MobiDB-lite"/>
    </source>
</evidence>